<name>A0A8I1YAZ6_BRAEL</name>
<dbReference type="Proteomes" id="UP000673383">
    <property type="component" value="Unassembled WGS sequence"/>
</dbReference>
<accession>A0A8I1YAZ6</accession>
<protein>
    <submittedName>
        <fullName evidence="1">Uncharacterized protein</fullName>
    </submittedName>
</protein>
<organism evidence="1 2">
    <name type="scientific">Bradyrhizobium elkanii</name>
    <dbReference type="NCBI Taxonomy" id="29448"/>
    <lineage>
        <taxon>Bacteria</taxon>
        <taxon>Pseudomonadati</taxon>
        <taxon>Pseudomonadota</taxon>
        <taxon>Alphaproteobacteria</taxon>
        <taxon>Hyphomicrobiales</taxon>
        <taxon>Nitrobacteraceae</taxon>
        <taxon>Bradyrhizobium</taxon>
    </lineage>
</organism>
<dbReference type="EMBL" id="JAFICZ010000001">
    <property type="protein sequence ID" value="MBP1295485.1"/>
    <property type="molecule type" value="Genomic_DNA"/>
</dbReference>
<sequence>MAGKIEEPGGLEKATFRQLDGRAIKAIAIKTPPQAPDDTKLLD</sequence>
<gene>
    <name evidence="1" type="ORF">JOH49_005238</name>
</gene>
<evidence type="ECO:0000313" key="1">
    <source>
        <dbReference type="EMBL" id="MBP1295485.1"/>
    </source>
</evidence>
<reference evidence="1" key="1">
    <citation type="submission" date="2021-02" db="EMBL/GenBank/DDBJ databases">
        <title>Genomic Encyclopedia of Type Strains, Phase IV (KMG-V): Genome sequencing to study the core and pangenomes of soil and plant-associated prokaryotes.</title>
        <authorList>
            <person name="Whitman W."/>
        </authorList>
    </citation>
    <scope>NUCLEOTIDE SEQUENCE</scope>
    <source>
        <strain evidence="1">USDA 406</strain>
    </source>
</reference>
<proteinExistence type="predicted"/>
<dbReference type="RefSeq" id="WP_256438771.1">
    <property type="nucleotide sequence ID" value="NZ_JAFICZ010000001.1"/>
</dbReference>
<comment type="caution">
    <text evidence="1">The sequence shown here is derived from an EMBL/GenBank/DDBJ whole genome shotgun (WGS) entry which is preliminary data.</text>
</comment>
<evidence type="ECO:0000313" key="2">
    <source>
        <dbReference type="Proteomes" id="UP000673383"/>
    </source>
</evidence>
<dbReference type="AlphaFoldDB" id="A0A8I1YAZ6"/>